<dbReference type="InterPro" id="IPR021757">
    <property type="entry name" value="Ribosomal_mL46_N"/>
</dbReference>
<dbReference type="PANTHER" id="PTHR13124">
    <property type="entry name" value="39S RIBOSOMAL PROTEIN L46, MITOCHONDRIAL PRECURSOR-RELATED"/>
    <property type="match status" value="1"/>
</dbReference>
<dbReference type="PANTHER" id="PTHR13124:SF12">
    <property type="entry name" value="LARGE RIBOSOMAL SUBUNIT PROTEIN ML46"/>
    <property type="match status" value="1"/>
</dbReference>
<dbReference type="AlphaFoldDB" id="A0A8S2RA94"/>
<gene>
    <name evidence="2" type="ORF">OVA965_LOCUS30419</name>
    <name evidence="3" type="ORF">TMI583_LOCUS31218</name>
</gene>
<dbReference type="GO" id="GO:0003735">
    <property type="term" value="F:structural constituent of ribosome"/>
    <property type="evidence" value="ECO:0007669"/>
    <property type="project" value="InterPro"/>
</dbReference>
<accession>A0A8S2RA94</accession>
<comment type="caution">
    <text evidence="3">The sequence shown here is derived from an EMBL/GenBank/DDBJ whole genome shotgun (WGS) entry which is preliminary data.</text>
</comment>
<evidence type="ECO:0000313" key="2">
    <source>
        <dbReference type="EMBL" id="CAF1342721.1"/>
    </source>
</evidence>
<evidence type="ECO:0000259" key="1">
    <source>
        <dbReference type="Pfam" id="PF11788"/>
    </source>
</evidence>
<name>A0A8S2RA94_9BILA</name>
<dbReference type="EMBL" id="CAJNOK010022092">
    <property type="protein sequence ID" value="CAF1342721.1"/>
    <property type="molecule type" value="Genomic_DNA"/>
</dbReference>
<dbReference type="EMBL" id="CAJOBA010043717">
    <property type="protein sequence ID" value="CAF4153733.1"/>
    <property type="molecule type" value="Genomic_DNA"/>
</dbReference>
<sequence>MLRTPVLVSSLTKYLIRFASSSAITKADLGALSSSISSDDTNIQTPQNIAVALCIQRYPHLSPEMSKLESDYSDLIEKSETAESYLSDHELRIKRELQTTQQKPKEIATSTTKSPSTSAAIAVETAQDFEDKMNKEFKQFQFALRQTDDDKTNNIKSQNRKLDQNLLLIVQRKNEKNGKDEWIFPQKLYEGEKSLRMTADQVPSICGNLNVQILGNAPWAWYKSSDKTDPIK</sequence>
<organism evidence="3 4">
    <name type="scientific">Didymodactylos carnosus</name>
    <dbReference type="NCBI Taxonomy" id="1234261"/>
    <lineage>
        <taxon>Eukaryota</taxon>
        <taxon>Metazoa</taxon>
        <taxon>Spiralia</taxon>
        <taxon>Gnathifera</taxon>
        <taxon>Rotifera</taxon>
        <taxon>Eurotatoria</taxon>
        <taxon>Bdelloidea</taxon>
        <taxon>Philodinida</taxon>
        <taxon>Philodinidae</taxon>
        <taxon>Didymodactylos</taxon>
    </lineage>
</organism>
<feature type="domain" description="Large ribosomal subunit protein mL46 N-terminal" evidence="1">
    <location>
        <begin position="48"/>
        <end position="160"/>
    </location>
</feature>
<dbReference type="GO" id="GO:0005762">
    <property type="term" value="C:mitochondrial large ribosomal subunit"/>
    <property type="evidence" value="ECO:0007669"/>
    <property type="project" value="TreeGrafter"/>
</dbReference>
<evidence type="ECO:0000313" key="4">
    <source>
        <dbReference type="Proteomes" id="UP000682733"/>
    </source>
</evidence>
<feature type="non-terminal residue" evidence="3">
    <location>
        <position position="1"/>
    </location>
</feature>
<dbReference type="Proteomes" id="UP000682733">
    <property type="component" value="Unassembled WGS sequence"/>
</dbReference>
<protein>
    <recommendedName>
        <fullName evidence="1">Large ribosomal subunit protein mL46 N-terminal domain-containing protein</fullName>
    </recommendedName>
</protein>
<dbReference type="InterPro" id="IPR040008">
    <property type="entry name" value="Ribosomal_mL46"/>
</dbReference>
<evidence type="ECO:0000313" key="3">
    <source>
        <dbReference type="EMBL" id="CAF4153733.1"/>
    </source>
</evidence>
<proteinExistence type="predicted"/>
<reference evidence="3" key="1">
    <citation type="submission" date="2021-02" db="EMBL/GenBank/DDBJ databases">
        <authorList>
            <person name="Nowell W R."/>
        </authorList>
    </citation>
    <scope>NUCLEOTIDE SEQUENCE</scope>
</reference>
<dbReference type="Pfam" id="PF11788">
    <property type="entry name" value="MRP-L46"/>
    <property type="match status" value="1"/>
</dbReference>
<dbReference type="Proteomes" id="UP000677228">
    <property type="component" value="Unassembled WGS sequence"/>
</dbReference>
<dbReference type="Gene3D" id="3.90.79.10">
    <property type="entry name" value="Nucleoside Triphosphate Pyrophosphohydrolase"/>
    <property type="match status" value="1"/>
</dbReference>